<evidence type="ECO:0000313" key="3">
    <source>
        <dbReference type="Proteomes" id="UP000214600"/>
    </source>
</evidence>
<keyword evidence="1" id="KW-0812">Transmembrane</keyword>
<reference evidence="2 3" key="2">
    <citation type="submission" date="2017-08" db="EMBL/GenBank/DDBJ databases">
        <title>WGS of novel Burkholderia cepaca complex species.</title>
        <authorList>
            <person name="Lipuma J."/>
            <person name="Spilker T."/>
        </authorList>
    </citation>
    <scope>NUCLEOTIDE SEQUENCE [LARGE SCALE GENOMIC DNA]</scope>
    <source>
        <strain evidence="2 3">AU17325</strain>
    </source>
</reference>
<dbReference type="Proteomes" id="UP000214600">
    <property type="component" value="Unassembled WGS sequence"/>
</dbReference>
<dbReference type="AlphaFoldDB" id="A0A228HLU6"/>
<feature type="transmembrane region" description="Helical" evidence="1">
    <location>
        <begin position="7"/>
        <end position="26"/>
    </location>
</feature>
<dbReference type="RefSeq" id="WP_043292957.1">
    <property type="nucleotide sequence ID" value="NZ_CP091648.1"/>
</dbReference>
<proteinExistence type="predicted"/>
<sequence length="75" mass="8078">MKCNWKTMAAVALALVAVIALGYWAFPPLRGTLATLAVIASVFICPLSMMFMMRGVRSHTGGPATRARVTDEAKH</sequence>
<dbReference type="EMBL" id="NKFA01000044">
    <property type="protein sequence ID" value="OXI31121.1"/>
    <property type="molecule type" value="Genomic_DNA"/>
</dbReference>
<organism evidence="2 3">
    <name type="scientific">Burkholderia aenigmatica</name>
    <dbReference type="NCBI Taxonomy" id="2015348"/>
    <lineage>
        <taxon>Bacteria</taxon>
        <taxon>Pseudomonadati</taxon>
        <taxon>Pseudomonadota</taxon>
        <taxon>Betaproteobacteria</taxon>
        <taxon>Burkholderiales</taxon>
        <taxon>Burkholderiaceae</taxon>
        <taxon>Burkholderia</taxon>
        <taxon>Burkholderia cepacia complex</taxon>
    </lineage>
</organism>
<name>A0A228HLU6_9BURK</name>
<evidence type="ECO:0000256" key="1">
    <source>
        <dbReference type="SAM" id="Phobius"/>
    </source>
</evidence>
<dbReference type="Pfam" id="PF11666">
    <property type="entry name" value="DUF2933"/>
    <property type="match status" value="1"/>
</dbReference>
<dbReference type="OrthoDB" id="8971109at2"/>
<keyword evidence="1" id="KW-1133">Transmembrane helix</keyword>
<comment type="caution">
    <text evidence="2">The sequence shown here is derived from an EMBL/GenBank/DDBJ whole genome shotgun (WGS) entry which is preliminary data.</text>
</comment>
<dbReference type="InterPro" id="IPR021682">
    <property type="entry name" value="DUF2933"/>
</dbReference>
<reference evidence="3" key="1">
    <citation type="submission" date="2017-06" db="EMBL/GenBank/DDBJ databases">
        <authorList>
            <person name="LiPuma J."/>
            <person name="Spilker T."/>
        </authorList>
    </citation>
    <scope>NUCLEOTIDE SEQUENCE [LARGE SCALE GENOMIC DNA]</scope>
    <source>
        <strain evidence="3">AU17325</strain>
    </source>
</reference>
<keyword evidence="1" id="KW-0472">Membrane</keyword>
<protein>
    <submittedName>
        <fullName evidence="2">DUF2933 domain-containing protein</fullName>
    </submittedName>
</protein>
<dbReference type="GeneID" id="71059838"/>
<accession>A0A228HLU6</accession>
<gene>
    <name evidence="2" type="ORF">CFB84_42210</name>
</gene>
<evidence type="ECO:0000313" key="2">
    <source>
        <dbReference type="EMBL" id="OXI31121.1"/>
    </source>
</evidence>
<feature type="transmembrane region" description="Helical" evidence="1">
    <location>
        <begin position="32"/>
        <end position="52"/>
    </location>
</feature>